<evidence type="ECO:0000256" key="4">
    <source>
        <dbReference type="ARBA" id="ARBA00023239"/>
    </source>
</evidence>
<evidence type="ECO:0000256" key="6">
    <source>
        <dbReference type="RuleBase" id="RU003737"/>
    </source>
</evidence>
<comment type="caution">
    <text evidence="10">The sequence shown here is derived from an EMBL/GenBank/DDBJ whole genome shotgun (WGS) entry which is preliminary data.</text>
</comment>
<dbReference type="InterPro" id="IPR000183">
    <property type="entry name" value="Orn/DAP/Arg_de-COase"/>
</dbReference>
<dbReference type="InterPro" id="IPR022644">
    <property type="entry name" value="De-COase2_N"/>
</dbReference>
<dbReference type="PANTHER" id="PTHR43727">
    <property type="entry name" value="DIAMINOPIMELATE DECARBOXYLASE"/>
    <property type="match status" value="1"/>
</dbReference>
<feature type="domain" description="Orn/DAP/Arg decarboxylase 2 C-terminal" evidence="8">
    <location>
        <begin position="53"/>
        <end position="401"/>
    </location>
</feature>
<feature type="active site" description="Proton donor" evidence="5">
    <location>
        <position position="374"/>
    </location>
</feature>
<evidence type="ECO:0000313" key="11">
    <source>
        <dbReference type="Proteomes" id="UP000259273"/>
    </source>
</evidence>
<keyword evidence="2" id="KW-0210">Decarboxylase</keyword>
<dbReference type="PRINTS" id="PR01179">
    <property type="entry name" value="ODADCRBXLASE"/>
</dbReference>
<evidence type="ECO:0000259" key="8">
    <source>
        <dbReference type="Pfam" id="PF00278"/>
    </source>
</evidence>
<dbReference type="InterPro" id="IPR022653">
    <property type="entry name" value="De-COase2_pyr-phos_BS"/>
</dbReference>
<dbReference type="AlphaFoldDB" id="A0A3C1KQR4"/>
<dbReference type="Gene3D" id="3.20.20.10">
    <property type="entry name" value="Alanine racemase"/>
    <property type="match status" value="1"/>
</dbReference>
<evidence type="ECO:0000259" key="9">
    <source>
        <dbReference type="Pfam" id="PF02784"/>
    </source>
</evidence>
<evidence type="ECO:0000256" key="7">
    <source>
        <dbReference type="SAM" id="MobiDB-lite"/>
    </source>
</evidence>
<dbReference type="PROSITE" id="PS00878">
    <property type="entry name" value="ODR_DC_2_1"/>
    <property type="match status" value="1"/>
</dbReference>
<dbReference type="SUPFAM" id="SSF51419">
    <property type="entry name" value="PLP-binding barrel"/>
    <property type="match status" value="1"/>
</dbReference>
<accession>A0A3C1KQR4</accession>
<evidence type="ECO:0000256" key="3">
    <source>
        <dbReference type="ARBA" id="ARBA00022898"/>
    </source>
</evidence>
<dbReference type="CDD" id="cd06839">
    <property type="entry name" value="PLPDE_III_Btrk_like"/>
    <property type="match status" value="1"/>
</dbReference>
<evidence type="ECO:0000256" key="2">
    <source>
        <dbReference type="ARBA" id="ARBA00022793"/>
    </source>
</evidence>
<gene>
    <name evidence="10" type="ORF">DCP75_12645</name>
</gene>
<evidence type="ECO:0000313" key="10">
    <source>
        <dbReference type="EMBL" id="HAN28546.1"/>
    </source>
</evidence>
<dbReference type="SUPFAM" id="SSF50621">
    <property type="entry name" value="Alanine racemase C-terminal domain-like"/>
    <property type="match status" value="1"/>
</dbReference>
<dbReference type="NCBIfam" id="TIGR03099">
    <property type="entry name" value="dCO2ase_PEP1"/>
    <property type="match status" value="1"/>
</dbReference>
<comment type="cofactor">
    <cofactor evidence="1 5">
        <name>pyridoxal 5'-phosphate</name>
        <dbReference type="ChEBI" id="CHEBI:597326"/>
    </cofactor>
</comment>
<evidence type="ECO:0000256" key="1">
    <source>
        <dbReference type="ARBA" id="ARBA00001933"/>
    </source>
</evidence>
<feature type="region of interest" description="Disordered" evidence="7">
    <location>
        <begin position="1"/>
        <end position="25"/>
    </location>
</feature>
<dbReference type="Pfam" id="PF00278">
    <property type="entry name" value="Orn_DAP_Arg_deC"/>
    <property type="match status" value="1"/>
</dbReference>
<dbReference type="FunFam" id="3.20.20.10:FF:000003">
    <property type="entry name" value="Diaminopimelate decarboxylase"/>
    <property type="match status" value="1"/>
</dbReference>
<name>A0A3C1KQR4_9GAMM</name>
<dbReference type="Pfam" id="PF02784">
    <property type="entry name" value="Orn_Arg_deC_N"/>
    <property type="match status" value="1"/>
</dbReference>
<organism evidence="10 11">
    <name type="scientific">Haliea salexigens</name>
    <dbReference type="NCBI Taxonomy" id="287487"/>
    <lineage>
        <taxon>Bacteria</taxon>
        <taxon>Pseudomonadati</taxon>
        <taxon>Pseudomonadota</taxon>
        <taxon>Gammaproteobacteria</taxon>
        <taxon>Cellvibrionales</taxon>
        <taxon>Halieaceae</taxon>
        <taxon>Haliea</taxon>
    </lineage>
</organism>
<feature type="modified residue" description="N6-(pyridoxal phosphate)lysine" evidence="5">
    <location>
        <position position="82"/>
    </location>
</feature>
<protein>
    <submittedName>
        <fullName evidence="10">Pyridoxal-dependent decarboxylase, exosortase A system-associated</fullName>
    </submittedName>
</protein>
<feature type="domain" description="Orn/DAP/Arg decarboxylase 2 N-terminal" evidence="9">
    <location>
        <begin position="62"/>
        <end position="306"/>
    </location>
</feature>
<dbReference type="GO" id="GO:0008836">
    <property type="term" value="F:diaminopimelate decarboxylase activity"/>
    <property type="evidence" value="ECO:0007669"/>
    <property type="project" value="TreeGrafter"/>
</dbReference>
<dbReference type="PANTHER" id="PTHR43727:SF2">
    <property type="entry name" value="GROUP IV DECARBOXYLASE"/>
    <property type="match status" value="1"/>
</dbReference>
<dbReference type="Gene3D" id="2.40.37.10">
    <property type="entry name" value="Lyase, Ornithine Decarboxylase, Chain A, domain 1"/>
    <property type="match status" value="1"/>
</dbReference>
<proteinExistence type="inferred from homology"/>
<keyword evidence="3 5" id="KW-0663">Pyridoxal phosphate</keyword>
<dbReference type="InterPro" id="IPR029066">
    <property type="entry name" value="PLP-binding_barrel"/>
</dbReference>
<comment type="similarity">
    <text evidence="6">Belongs to the Orn/Lys/Arg decarboxylase class-II family.</text>
</comment>
<dbReference type="InterPro" id="IPR022643">
    <property type="entry name" value="De-COase2_C"/>
</dbReference>
<sequence length="423" mass="45628">MTEQQNTSAIKPRERGRPQHAPQNHFTVRDNCLQVGNQAVTELARQAGGRPFYAYDHRVMDARVAQLRQQLPNAIHLHYAIKANPMPAVVQHMSGLTDGLDVASAAELATALATGIDPAEISFAGPGKSLEDLRAAVSAGVIIILESMTEMQRVADIATELGTTPPVAIRVNPDFELKASGMKMGGGPKPFGIDAEEVPDAMARADALGLDLVGVHIFSGSQNLRPEALIEAHNKTFELALRLAAQASRPFRWLNIGGGFGVPYFPGEESLDLAPVVQNLQNRVDEALRQLPDVELVMELGRYLVAEAGIYVCTVSDKKVSRGQTFLITNGGLHHHLAASGNFGQVIRKNYPVCIGNRVASEEQETVTIVGPLCTPLDLLGERMPLPTADIGDLVVLFQSGAYGYTASPHLFLSHPQPLEFFV</sequence>
<reference evidence="10 11" key="1">
    <citation type="journal article" date="2018" name="Nat. Biotechnol.">
        <title>A standardized bacterial taxonomy based on genome phylogeny substantially revises the tree of life.</title>
        <authorList>
            <person name="Parks D.H."/>
            <person name="Chuvochina M."/>
            <person name="Waite D.W."/>
            <person name="Rinke C."/>
            <person name="Skarshewski A."/>
            <person name="Chaumeil P.A."/>
            <person name="Hugenholtz P."/>
        </authorList>
    </citation>
    <scope>NUCLEOTIDE SEQUENCE [LARGE SCALE GENOMIC DNA]</scope>
    <source>
        <strain evidence="10">UBA9158</strain>
    </source>
</reference>
<evidence type="ECO:0000256" key="5">
    <source>
        <dbReference type="PIRSR" id="PIRSR600183-50"/>
    </source>
</evidence>
<dbReference type="InterPro" id="IPR017530">
    <property type="entry name" value="DCO2ase_PEP1"/>
</dbReference>
<dbReference type="InterPro" id="IPR009006">
    <property type="entry name" value="Ala_racemase/Decarboxylase_C"/>
</dbReference>
<keyword evidence="4" id="KW-0456">Lyase</keyword>
<dbReference type="GO" id="GO:0009089">
    <property type="term" value="P:lysine biosynthetic process via diaminopimelate"/>
    <property type="evidence" value="ECO:0007669"/>
    <property type="project" value="TreeGrafter"/>
</dbReference>
<dbReference type="STRING" id="1121937.GCA_000423125_02368"/>
<dbReference type="EMBL" id="DMND01000173">
    <property type="protein sequence ID" value="HAN28546.1"/>
    <property type="molecule type" value="Genomic_DNA"/>
</dbReference>
<dbReference type="Proteomes" id="UP000259273">
    <property type="component" value="Unassembled WGS sequence"/>
</dbReference>